<dbReference type="EMBL" id="QKUF01000017">
    <property type="protein sequence ID" value="PZW25651.1"/>
    <property type="molecule type" value="Genomic_DNA"/>
</dbReference>
<dbReference type="InterPro" id="IPR012334">
    <property type="entry name" value="Pectin_lyas_fold"/>
</dbReference>
<organism evidence="11 12">
    <name type="scientific">Thermosporothrix hazakensis</name>
    <dbReference type="NCBI Taxonomy" id="644383"/>
    <lineage>
        <taxon>Bacteria</taxon>
        <taxon>Bacillati</taxon>
        <taxon>Chloroflexota</taxon>
        <taxon>Ktedonobacteria</taxon>
        <taxon>Ktedonobacterales</taxon>
        <taxon>Thermosporotrichaceae</taxon>
        <taxon>Thermosporothrix</taxon>
    </lineage>
</organism>
<evidence type="ECO:0000256" key="4">
    <source>
        <dbReference type="ARBA" id="ARBA00022741"/>
    </source>
</evidence>
<dbReference type="Gene3D" id="3.30.200.20">
    <property type="entry name" value="Phosphorylase Kinase, domain 1"/>
    <property type="match status" value="1"/>
</dbReference>
<evidence type="ECO:0000256" key="9">
    <source>
        <dbReference type="PROSITE-ProRule" id="PRU10141"/>
    </source>
</evidence>
<dbReference type="Pfam" id="PF00069">
    <property type="entry name" value="Pkinase"/>
    <property type="match status" value="1"/>
</dbReference>
<evidence type="ECO:0000256" key="8">
    <source>
        <dbReference type="ARBA" id="ARBA00048679"/>
    </source>
</evidence>
<comment type="catalytic activity">
    <reaction evidence="8">
        <text>L-seryl-[protein] + ATP = O-phospho-L-seryl-[protein] + ADP + H(+)</text>
        <dbReference type="Rhea" id="RHEA:17989"/>
        <dbReference type="Rhea" id="RHEA-COMP:9863"/>
        <dbReference type="Rhea" id="RHEA-COMP:11604"/>
        <dbReference type="ChEBI" id="CHEBI:15378"/>
        <dbReference type="ChEBI" id="CHEBI:29999"/>
        <dbReference type="ChEBI" id="CHEBI:30616"/>
        <dbReference type="ChEBI" id="CHEBI:83421"/>
        <dbReference type="ChEBI" id="CHEBI:456216"/>
        <dbReference type="EC" id="2.7.11.1"/>
    </reaction>
</comment>
<dbReference type="PROSITE" id="PS00107">
    <property type="entry name" value="PROTEIN_KINASE_ATP"/>
    <property type="match status" value="1"/>
</dbReference>
<dbReference type="Gene3D" id="1.10.510.10">
    <property type="entry name" value="Transferase(Phosphotransferase) domain 1"/>
    <property type="match status" value="1"/>
</dbReference>
<dbReference type="CDD" id="cd14014">
    <property type="entry name" value="STKc_PknB_like"/>
    <property type="match status" value="1"/>
</dbReference>
<proteinExistence type="predicted"/>
<evidence type="ECO:0000313" key="11">
    <source>
        <dbReference type="EMBL" id="PZW25651.1"/>
    </source>
</evidence>
<dbReference type="InterPro" id="IPR017441">
    <property type="entry name" value="Protein_kinase_ATP_BS"/>
</dbReference>
<dbReference type="OrthoDB" id="136763at2"/>
<evidence type="ECO:0000256" key="3">
    <source>
        <dbReference type="ARBA" id="ARBA00022679"/>
    </source>
</evidence>
<evidence type="ECO:0000256" key="6">
    <source>
        <dbReference type="ARBA" id="ARBA00022840"/>
    </source>
</evidence>
<gene>
    <name evidence="11" type="ORF">EI42_04144</name>
</gene>
<evidence type="ECO:0000256" key="1">
    <source>
        <dbReference type="ARBA" id="ARBA00012513"/>
    </source>
</evidence>
<keyword evidence="4 9" id="KW-0547">Nucleotide-binding</keyword>
<evidence type="ECO:0000256" key="7">
    <source>
        <dbReference type="ARBA" id="ARBA00047899"/>
    </source>
</evidence>
<keyword evidence="12" id="KW-1185">Reference proteome</keyword>
<dbReference type="GO" id="GO:0004674">
    <property type="term" value="F:protein serine/threonine kinase activity"/>
    <property type="evidence" value="ECO:0007669"/>
    <property type="project" value="UniProtKB-KW"/>
</dbReference>
<keyword evidence="3" id="KW-0808">Transferase</keyword>
<dbReference type="EC" id="2.7.11.1" evidence="1"/>
<dbReference type="InterPro" id="IPR011050">
    <property type="entry name" value="Pectin_lyase_fold/virulence"/>
</dbReference>
<dbReference type="GO" id="GO:0005524">
    <property type="term" value="F:ATP binding"/>
    <property type="evidence" value="ECO:0007669"/>
    <property type="project" value="UniProtKB-UniRule"/>
</dbReference>
<reference evidence="11 12" key="1">
    <citation type="submission" date="2018-06" db="EMBL/GenBank/DDBJ databases">
        <title>Genomic Encyclopedia of Archaeal and Bacterial Type Strains, Phase II (KMG-II): from individual species to whole genera.</title>
        <authorList>
            <person name="Goeker M."/>
        </authorList>
    </citation>
    <scope>NUCLEOTIDE SEQUENCE [LARGE SCALE GENOMIC DNA]</scope>
    <source>
        <strain evidence="11 12">ATCC BAA-1881</strain>
    </source>
</reference>
<dbReference type="Proteomes" id="UP000248806">
    <property type="component" value="Unassembled WGS sequence"/>
</dbReference>
<dbReference type="PANTHER" id="PTHR24363">
    <property type="entry name" value="SERINE/THREONINE PROTEIN KINASE"/>
    <property type="match status" value="1"/>
</dbReference>
<dbReference type="SMART" id="SM00710">
    <property type="entry name" value="PbH1"/>
    <property type="match status" value="7"/>
</dbReference>
<keyword evidence="6 9" id="KW-0067">ATP-binding</keyword>
<evidence type="ECO:0000256" key="2">
    <source>
        <dbReference type="ARBA" id="ARBA00022527"/>
    </source>
</evidence>
<evidence type="ECO:0000256" key="5">
    <source>
        <dbReference type="ARBA" id="ARBA00022777"/>
    </source>
</evidence>
<evidence type="ECO:0000259" key="10">
    <source>
        <dbReference type="PROSITE" id="PS50011"/>
    </source>
</evidence>
<protein>
    <recommendedName>
        <fullName evidence="1">non-specific serine/threonine protein kinase</fullName>
        <ecNumber evidence="1">2.7.11.1</ecNumber>
    </recommendedName>
</protein>
<dbReference type="InterPro" id="IPR006626">
    <property type="entry name" value="PbH1"/>
</dbReference>
<feature type="binding site" evidence="9">
    <location>
        <position position="96"/>
    </location>
    <ligand>
        <name>ATP</name>
        <dbReference type="ChEBI" id="CHEBI:30616"/>
    </ligand>
</feature>
<keyword evidence="2" id="KW-0723">Serine/threonine-protein kinase</keyword>
<dbReference type="SMART" id="SM00220">
    <property type="entry name" value="S_TKc"/>
    <property type="match status" value="1"/>
</dbReference>
<dbReference type="SUPFAM" id="SSF56112">
    <property type="entry name" value="Protein kinase-like (PK-like)"/>
    <property type="match status" value="1"/>
</dbReference>
<dbReference type="Pfam" id="PF13229">
    <property type="entry name" value="Beta_helix"/>
    <property type="match status" value="2"/>
</dbReference>
<evidence type="ECO:0000313" key="12">
    <source>
        <dbReference type="Proteomes" id="UP000248806"/>
    </source>
</evidence>
<comment type="caution">
    <text evidence="11">The sequence shown here is derived from an EMBL/GenBank/DDBJ whole genome shotgun (WGS) entry which is preliminary data.</text>
</comment>
<keyword evidence="5" id="KW-0418">Kinase</keyword>
<name>A0A326U438_THEHA</name>
<dbReference type="InterPro" id="IPR000719">
    <property type="entry name" value="Prot_kinase_dom"/>
</dbReference>
<dbReference type="AlphaFoldDB" id="A0A326U438"/>
<dbReference type="SUPFAM" id="SSF51126">
    <property type="entry name" value="Pectin lyase-like"/>
    <property type="match status" value="2"/>
</dbReference>
<comment type="catalytic activity">
    <reaction evidence="7">
        <text>L-threonyl-[protein] + ATP = O-phospho-L-threonyl-[protein] + ADP + H(+)</text>
        <dbReference type="Rhea" id="RHEA:46608"/>
        <dbReference type="Rhea" id="RHEA-COMP:11060"/>
        <dbReference type="Rhea" id="RHEA-COMP:11605"/>
        <dbReference type="ChEBI" id="CHEBI:15378"/>
        <dbReference type="ChEBI" id="CHEBI:30013"/>
        <dbReference type="ChEBI" id="CHEBI:30616"/>
        <dbReference type="ChEBI" id="CHEBI:61977"/>
        <dbReference type="ChEBI" id="CHEBI:456216"/>
        <dbReference type="EC" id="2.7.11.1"/>
    </reaction>
</comment>
<dbReference type="InterPro" id="IPR011009">
    <property type="entry name" value="Kinase-like_dom_sf"/>
</dbReference>
<dbReference type="InterPro" id="IPR039448">
    <property type="entry name" value="Beta_helix"/>
</dbReference>
<dbReference type="Gene3D" id="2.160.20.10">
    <property type="entry name" value="Single-stranded right-handed beta-helix, Pectin lyase-like"/>
    <property type="match status" value="2"/>
</dbReference>
<dbReference type="PROSITE" id="PS50011">
    <property type="entry name" value="PROTEIN_KINASE_DOM"/>
    <property type="match status" value="1"/>
</dbReference>
<feature type="domain" description="Protein kinase" evidence="10">
    <location>
        <begin position="66"/>
        <end position="322"/>
    </location>
</feature>
<dbReference type="PANTHER" id="PTHR24363:SF0">
    <property type="entry name" value="SERINE_THREONINE KINASE LIKE DOMAIN CONTAINING 1"/>
    <property type="match status" value="1"/>
</dbReference>
<accession>A0A326U438</accession>
<sequence>MEKTTTGITVPMEQGMQQVRFCPHCGATVQRVNARFCETCHQSLYVTPTLSLAGALPQGFVLKQRYQLEGKLGEGGFAAVYKARDLVLSNAWRAIKEMCSQGQGTDTREIRLAADAFKQEATLLAGLMHPNLPRIYDHFEEQGHWFLVMDYIEGETLEKYLSRMPDRKLPPETVLPLAIQLSTVLGYLHSQQPPIIFRDVKPANIMLTADGHLYLIDFGIARLFKTDQARDTIALGSPGYAAPEQYGKAQTGPQADIYGLGATLHHLLSGRDPSEEPFRFPPLHLSSRWRGLEYLIVWMVSVRQEDRPASMQEVRQECERLMMQAGMSAGPLPAYAPLSVARPRVVVAKDGSGDFQSIQEALASVSAGTRICIRPGIYQEALVLNKEVELVGEGIAEQVILSNQYTSCIRVRTSRATVKNLTIRGEASEAAIEVGQGVLHLEYCDLSATVYTALEVEGQDARVVLRRCKVHNGGWKGVVLYNYARGRLEDCDIYQNEQAGLSIWMHAGLELKNCRVHECAGNGIEISEQSFCMIENCEFFQNDLLDVIAELDGKVEIKGSRLHASASGIVIRDQGEGVIENCEVYGHALDEIRVCWGGKLTARESRFYEGKQCGLRVHAGGSASLSACRIYANQHKGIDVAFESSAEIKNCWLYDGGNDGICIREGGTATIEACYFRGNALQPIREEEGSHVYKEAITLE</sequence>